<dbReference type="InterPro" id="IPR016024">
    <property type="entry name" value="ARM-type_fold"/>
</dbReference>
<dbReference type="InterPro" id="IPR011989">
    <property type="entry name" value="ARM-like"/>
</dbReference>
<dbReference type="Pfam" id="PF01467">
    <property type="entry name" value="CTP_transf_like"/>
    <property type="match status" value="1"/>
</dbReference>
<dbReference type="EC" id="2.7.7.18" evidence="3"/>
<dbReference type="GO" id="GO:0009435">
    <property type="term" value="P:NAD+ biosynthetic process"/>
    <property type="evidence" value="ECO:0007669"/>
    <property type="project" value="InterPro"/>
</dbReference>
<dbReference type="GO" id="GO:0005524">
    <property type="term" value="F:ATP binding"/>
    <property type="evidence" value="ECO:0007669"/>
    <property type="project" value="UniProtKB-KW"/>
</dbReference>
<proteinExistence type="predicted"/>
<keyword evidence="6 11" id="KW-0548">Nucleotidyltransferase</keyword>
<dbReference type="Proteomes" id="UP000035704">
    <property type="component" value="Chromosome"/>
</dbReference>
<comment type="catalytic activity">
    <reaction evidence="10">
        <text>nicotinate beta-D-ribonucleotide + ATP + H(+) = deamido-NAD(+) + diphosphate</text>
        <dbReference type="Rhea" id="RHEA:22860"/>
        <dbReference type="ChEBI" id="CHEBI:15378"/>
        <dbReference type="ChEBI" id="CHEBI:30616"/>
        <dbReference type="ChEBI" id="CHEBI:33019"/>
        <dbReference type="ChEBI" id="CHEBI:57502"/>
        <dbReference type="ChEBI" id="CHEBI:58437"/>
        <dbReference type="EC" id="2.7.7.18"/>
    </reaction>
</comment>
<dbReference type="EMBL" id="CP009687">
    <property type="protein sequence ID" value="AKL94548.1"/>
    <property type="molecule type" value="Genomic_DNA"/>
</dbReference>
<dbReference type="InterPro" id="IPR005248">
    <property type="entry name" value="NadD/NMNAT"/>
</dbReference>
<dbReference type="PANTHER" id="PTHR39321:SF3">
    <property type="entry name" value="PHOSPHOPANTETHEINE ADENYLYLTRANSFERASE"/>
    <property type="match status" value="1"/>
</dbReference>
<dbReference type="Gene3D" id="1.25.10.10">
    <property type="entry name" value="Leucine-rich Repeat Variant"/>
    <property type="match status" value="1"/>
</dbReference>
<evidence type="ECO:0000256" key="2">
    <source>
        <dbReference type="ARBA" id="ARBA00005019"/>
    </source>
</evidence>
<dbReference type="SUPFAM" id="SSF52374">
    <property type="entry name" value="Nucleotidylyl transferase"/>
    <property type="match status" value="1"/>
</dbReference>
<keyword evidence="12" id="KW-1185">Reference proteome</keyword>
<dbReference type="PANTHER" id="PTHR39321">
    <property type="entry name" value="NICOTINATE-NUCLEOTIDE ADENYLYLTRANSFERASE-RELATED"/>
    <property type="match status" value="1"/>
</dbReference>
<dbReference type="SUPFAM" id="SSF48371">
    <property type="entry name" value="ARM repeat"/>
    <property type="match status" value="1"/>
</dbReference>
<dbReference type="InterPro" id="IPR004821">
    <property type="entry name" value="Cyt_trans-like"/>
</dbReference>
<dbReference type="Gene3D" id="3.40.50.620">
    <property type="entry name" value="HUPs"/>
    <property type="match status" value="1"/>
</dbReference>
<name>A0A0D8IE26_9CLOT</name>
<evidence type="ECO:0000256" key="3">
    <source>
        <dbReference type="ARBA" id="ARBA00012389"/>
    </source>
</evidence>
<keyword evidence="9" id="KW-0520">NAD</keyword>
<evidence type="ECO:0000256" key="6">
    <source>
        <dbReference type="ARBA" id="ARBA00022695"/>
    </source>
</evidence>
<dbReference type="OrthoDB" id="1703792at2"/>
<dbReference type="KEGG" id="cace:CACET_c10450"/>
<keyword evidence="4" id="KW-0662">Pyridine nucleotide biosynthesis</keyword>
<organism evidence="11 12">
    <name type="scientific">Clostridium aceticum</name>
    <dbReference type="NCBI Taxonomy" id="84022"/>
    <lineage>
        <taxon>Bacteria</taxon>
        <taxon>Bacillati</taxon>
        <taxon>Bacillota</taxon>
        <taxon>Clostridia</taxon>
        <taxon>Eubacteriales</taxon>
        <taxon>Clostridiaceae</taxon>
        <taxon>Clostridium</taxon>
    </lineage>
</organism>
<evidence type="ECO:0000256" key="4">
    <source>
        <dbReference type="ARBA" id="ARBA00022642"/>
    </source>
</evidence>
<keyword evidence="5 11" id="KW-0808">Transferase</keyword>
<evidence type="ECO:0000313" key="12">
    <source>
        <dbReference type="Proteomes" id="UP000035704"/>
    </source>
</evidence>
<dbReference type="GO" id="GO:0004515">
    <property type="term" value="F:nicotinate-nucleotide adenylyltransferase activity"/>
    <property type="evidence" value="ECO:0007669"/>
    <property type="project" value="UniProtKB-EC"/>
</dbReference>
<comment type="pathway">
    <text evidence="2">Cofactor biosynthesis; NAD(+) biosynthesis; deamido-NAD(+) from nicotinate D-ribonucleotide: step 1/1.</text>
</comment>
<comment type="function">
    <text evidence="1">Catalyzes the reversible adenylation of nicotinate mononucleotide (NaMN) to nicotinic acid adenine dinucleotide (NaAD).</text>
</comment>
<gene>
    <name evidence="11" type="ORF">CACET_c10450</name>
</gene>
<dbReference type="RefSeq" id="WP_044823324.1">
    <property type="nucleotide sequence ID" value="NZ_CP009687.1"/>
</dbReference>
<dbReference type="STRING" id="84022.CACET_c10450"/>
<dbReference type="PATRIC" id="fig|84022.5.peg.2281"/>
<evidence type="ECO:0000256" key="8">
    <source>
        <dbReference type="ARBA" id="ARBA00022840"/>
    </source>
</evidence>
<reference evidence="11 12" key="1">
    <citation type="submission" date="2014-10" db="EMBL/GenBank/DDBJ databases">
        <title>Genome sequence of Clostridium aceticum DSM 1496.</title>
        <authorList>
            <person name="Poehlein A."/>
            <person name="Schiel-Bengelsdorf B."/>
            <person name="Gottschalk G."/>
            <person name="Duerre P."/>
            <person name="Daniel R."/>
        </authorList>
    </citation>
    <scope>NUCLEOTIDE SEQUENCE [LARGE SCALE GENOMIC DNA]</scope>
    <source>
        <strain evidence="11 12">DSM 1496</strain>
    </source>
</reference>
<evidence type="ECO:0000313" key="11">
    <source>
        <dbReference type="EMBL" id="AKL94548.1"/>
    </source>
</evidence>
<keyword evidence="7" id="KW-0547">Nucleotide-binding</keyword>
<evidence type="ECO:0000256" key="1">
    <source>
        <dbReference type="ARBA" id="ARBA00002324"/>
    </source>
</evidence>
<dbReference type="SUPFAM" id="SSF109604">
    <property type="entry name" value="HD-domain/PDEase-like"/>
    <property type="match status" value="1"/>
</dbReference>
<accession>A0A0D8IE26</accession>
<dbReference type="InterPro" id="IPR014729">
    <property type="entry name" value="Rossmann-like_a/b/a_fold"/>
</dbReference>
<evidence type="ECO:0000256" key="10">
    <source>
        <dbReference type="ARBA" id="ARBA00048721"/>
    </source>
</evidence>
<evidence type="ECO:0000256" key="9">
    <source>
        <dbReference type="ARBA" id="ARBA00023027"/>
    </source>
</evidence>
<sequence length="1634" mass="190104">MNTLQSQKVYSELCTILLDKDFLEEHPIKKELIKKHLENPNFIHNLEAMLVENNYTCAAVFELCKDMLQALWGDNSPSHPLHYIYQFSLSLSFPDSVEITLNTKLNEGCYLYLKALRVISQYEKLFDHGTFESKFPLNLLTKAEEDPLMNLHEYHAFLHAFHDEYIYEMMKLNYEVVGHNTLAHICGVHYLSVFIAKQLLNKEVPLDLGRVSGAAAGHDIGKFGCRSSESKRVAYLHYYYTDQWFKNHNIPYIGHIALNHSVWDLELENLSIESLLLIYSDFRIKNMTAENGLQEMQMISLKDAFETILNKLDQVDEAKEKRYHRVYMKLKDFEDALMDMGINVDPLVVIQDDLSEEKKHYPIMQGKKISNHLKYIAIRHNINLMYKLRDETSLNEIIEVARAEQDAKVIREYLDIFQEYSTYLTQKQKIIAMKFLYEKLTHPEEDIRKQCASIIGAMITIFDENYRKEIPEGLSLVKPEITSSEILDQYIKLLLYPNHKVIPLHRRWVRYNIGILAASLFNKSSQQQIEEYRSVLLKYYDDLEQYEEEVKIVLMEVLKYIPLDPHTPALDTVVNYIMQTLQSDYKNIRISALDTLSHLLQYVSKESEAYRKIEKFLCEVQYTALPAENFLHYKMAKALSLDDAIIENILSFHYQDISKISDMFLDNLKTETSWIIKKFHVELLMEYTLKDAIIDKFYIAMHFCNLLKVSAVETVRCEAGEALVKVFHHLPMEQRNDIAVELLRTLEIEGAQFTKYIPSFLGQIIIYLKPVELDEIIEDVIEKIKHADTQINSLLLKTIGVFITNYPKYKETFKENQEIYEQRLSKLLGILLNGLVHHNLQIKQVSFSVIGKDVFGTDTLTLEEKYYIFQLVAKKILTLLTDAEESELLFLTNSAGLNHIYRFIADYRFLYKDIEIKTSNKVAFFPGSFDPFTLGHKEIAKAIRDLGFEVYLAVDEFSWSKRTQPSMIRKNIIHMSIADEMNMYIYPEDFPVNLANPEDLHRLKTSFYPSDVYMVVGSDVILNASAYKNPTVEGNITTFPHIIFERRSEDLGDEKVLDLEKSLENIQQPVIKLNLPPQYEDISSTQIRNYIDENRDISNLIDPLSQKYIYSNNLYRREPQYKSLIQTVSIDIDVRHNFNYELINTLASGFHKNYQRAFSSIEKIGQQPNSHIVLIRDVKENGKILAYSLFHWIPSDLIYQEFKDSRISQCIREGYTGRIILIDGIFVRQDAKQDDLYEIILSETMAYCLKNDYGYGIFANKIENPTSPELLEVLKLSGFQELPCPQGSPPVLTVNMINPCTLSLDIQTLIKEPFRSNEHVKSIVAATRKRLQRALVNLYPGHLLLSLDRDLVEEALVKKICRENEVPPVPLQPRKLGPSMCVPFGNILNRAIVPNTVTKTLHTEKMFNPDIREFTVGPFPYYLDLVKQARMIHSFNRPVILVDDLLNKGYRMRVLDPILKKENIQVKKIIVGMLSGRGKELMEIQNRSADSPYFIPKLRLWFNEALLYPFIGGDTLWRGVYPKKNILPSINLILPYTSLTFIKEANDTDLYNFSLICIKNALDILKVLEITYQKINERKLTLSLLGEVFLYPRSPDLGKNMYYDFNINPSTHLEKDLELLKRLEYSFTTSYRGR</sequence>
<keyword evidence="8" id="KW-0067">ATP-binding</keyword>
<evidence type="ECO:0000256" key="7">
    <source>
        <dbReference type="ARBA" id="ARBA00022741"/>
    </source>
</evidence>
<evidence type="ECO:0000256" key="5">
    <source>
        <dbReference type="ARBA" id="ARBA00022679"/>
    </source>
</evidence>
<protein>
    <recommendedName>
        <fullName evidence="3">nicotinate-nucleotide adenylyltransferase</fullName>
        <ecNumber evidence="3">2.7.7.18</ecNumber>
    </recommendedName>
</protein>